<evidence type="ECO:0000313" key="5">
    <source>
        <dbReference type="Proteomes" id="UP000580718"/>
    </source>
</evidence>
<dbReference type="InterPro" id="IPR010310">
    <property type="entry name" value="T7SS_ESAT-6-like"/>
</dbReference>
<protein>
    <submittedName>
        <fullName evidence="2">WXG100 family type VII secretion target</fullName>
    </submittedName>
</protein>
<dbReference type="NCBIfam" id="TIGR03930">
    <property type="entry name" value="WXG100_ESAT6"/>
    <property type="match status" value="1"/>
</dbReference>
<feature type="region of interest" description="Disordered" evidence="1">
    <location>
        <begin position="88"/>
        <end position="111"/>
    </location>
</feature>
<proteinExistence type="predicted"/>
<reference evidence="3 4" key="1">
    <citation type="submission" date="2018-06" db="EMBL/GenBank/DDBJ databases">
        <title>Draft genome sequence of Modestobacter versicolor CP153-2.</title>
        <authorList>
            <person name="Gundlapally S.R."/>
        </authorList>
    </citation>
    <scope>NUCLEOTIDE SEQUENCE [LARGE SCALE GENOMIC DNA]</scope>
    <source>
        <strain evidence="3 4">CP153-2</strain>
    </source>
</reference>
<evidence type="ECO:0000256" key="1">
    <source>
        <dbReference type="SAM" id="MobiDB-lite"/>
    </source>
</evidence>
<dbReference type="RefSeq" id="WP_110550289.1">
    <property type="nucleotide sequence ID" value="NZ_JACIBU010000001.1"/>
</dbReference>
<name>A0A323VKP1_9ACTN</name>
<sequence length="111" mass="11299">MADGTTTSTAQMATFQAQASEAASRLTSMLTTLVNQLQPLQENWLGAGGTSFQNTTATVQSETAKLNNALTGIASDVGTAGSNYANADSEQSTTMNNVTSSTTGITSALQA</sequence>
<comment type="caution">
    <text evidence="3">The sequence shown here is derived from an EMBL/GenBank/DDBJ whole genome shotgun (WGS) entry which is preliminary data.</text>
</comment>
<evidence type="ECO:0000313" key="4">
    <source>
        <dbReference type="Proteomes" id="UP000247602"/>
    </source>
</evidence>
<accession>A0A323VKP1</accession>
<dbReference type="Gene3D" id="1.10.287.1060">
    <property type="entry name" value="ESAT-6-like"/>
    <property type="match status" value="1"/>
</dbReference>
<dbReference type="OrthoDB" id="3253863at2"/>
<evidence type="ECO:0000313" key="2">
    <source>
        <dbReference type="EMBL" id="MBB3677840.1"/>
    </source>
</evidence>
<dbReference type="SUPFAM" id="SSF140453">
    <property type="entry name" value="EsxAB dimer-like"/>
    <property type="match status" value="1"/>
</dbReference>
<reference evidence="2 5" key="2">
    <citation type="submission" date="2020-08" db="EMBL/GenBank/DDBJ databases">
        <title>Sequencing the genomes of 1000 actinobacteria strains.</title>
        <authorList>
            <person name="Klenk H.-P."/>
        </authorList>
    </citation>
    <scope>NUCLEOTIDE SEQUENCE [LARGE SCALE GENOMIC DNA]</scope>
    <source>
        <strain evidence="2 5">DSM 16678</strain>
    </source>
</reference>
<evidence type="ECO:0000313" key="3">
    <source>
        <dbReference type="EMBL" id="PZA23346.1"/>
    </source>
</evidence>
<feature type="compositionally biased region" description="Low complexity" evidence="1">
    <location>
        <begin position="92"/>
        <end position="103"/>
    </location>
</feature>
<dbReference type="Proteomes" id="UP000247602">
    <property type="component" value="Unassembled WGS sequence"/>
</dbReference>
<dbReference type="Pfam" id="PF06013">
    <property type="entry name" value="WXG100"/>
    <property type="match status" value="1"/>
</dbReference>
<dbReference type="EMBL" id="JACIBU010000001">
    <property type="protein sequence ID" value="MBB3677840.1"/>
    <property type="molecule type" value="Genomic_DNA"/>
</dbReference>
<dbReference type="InterPro" id="IPR036689">
    <property type="entry name" value="ESAT-6-like_sf"/>
</dbReference>
<gene>
    <name evidence="3" type="ORF">DMO24_00420</name>
    <name evidence="2" type="ORF">FHX36_003575</name>
</gene>
<dbReference type="Proteomes" id="UP000580718">
    <property type="component" value="Unassembled WGS sequence"/>
</dbReference>
<dbReference type="EMBL" id="QKNV01000003">
    <property type="protein sequence ID" value="PZA23346.1"/>
    <property type="molecule type" value="Genomic_DNA"/>
</dbReference>
<dbReference type="AlphaFoldDB" id="A0A323VKP1"/>
<keyword evidence="4" id="KW-1185">Reference proteome</keyword>
<organism evidence="3 4">
    <name type="scientific">Modestobacter versicolor</name>
    <dbReference type="NCBI Taxonomy" id="429133"/>
    <lineage>
        <taxon>Bacteria</taxon>
        <taxon>Bacillati</taxon>
        <taxon>Actinomycetota</taxon>
        <taxon>Actinomycetes</taxon>
        <taxon>Geodermatophilales</taxon>
        <taxon>Geodermatophilaceae</taxon>
        <taxon>Modestobacter</taxon>
    </lineage>
</organism>